<keyword evidence="8" id="KW-1185">Reference proteome</keyword>
<dbReference type="SMART" id="SM00487">
    <property type="entry name" value="DEXDc"/>
    <property type="match status" value="1"/>
</dbReference>
<evidence type="ECO:0000313" key="8">
    <source>
        <dbReference type="Proteomes" id="UP000297245"/>
    </source>
</evidence>
<feature type="non-terminal residue" evidence="7">
    <location>
        <position position="1"/>
    </location>
</feature>
<dbReference type="Proteomes" id="UP000297245">
    <property type="component" value="Unassembled WGS sequence"/>
</dbReference>
<comment type="catalytic activity">
    <reaction evidence="4">
        <text>Couples ATP hydrolysis with the unwinding of duplex DNA by translocating in the 3'-5' direction.</text>
        <dbReference type="EC" id="5.6.2.4"/>
    </reaction>
</comment>
<keyword evidence="7" id="KW-0378">Hydrolase</keyword>
<dbReference type="EC" id="5.6.2.4" evidence="5"/>
<dbReference type="SUPFAM" id="SSF52540">
    <property type="entry name" value="P-loop containing nucleoside triphosphate hydrolases"/>
    <property type="match status" value="1"/>
</dbReference>
<dbReference type="Pfam" id="PF00270">
    <property type="entry name" value="DEAD"/>
    <property type="match status" value="1"/>
</dbReference>
<reference evidence="7 8" key="1">
    <citation type="journal article" date="2019" name="Nat. Ecol. Evol.">
        <title>Megaphylogeny resolves global patterns of mushroom evolution.</title>
        <authorList>
            <person name="Varga T."/>
            <person name="Krizsan K."/>
            <person name="Foldi C."/>
            <person name="Dima B."/>
            <person name="Sanchez-Garcia M."/>
            <person name="Sanchez-Ramirez S."/>
            <person name="Szollosi G.J."/>
            <person name="Szarkandi J.G."/>
            <person name="Papp V."/>
            <person name="Albert L."/>
            <person name="Andreopoulos W."/>
            <person name="Angelini C."/>
            <person name="Antonin V."/>
            <person name="Barry K.W."/>
            <person name="Bougher N.L."/>
            <person name="Buchanan P."/>
            <person name="Buyck B."/>
            <person name="Bense V."/>
            <person name="Catcheside P."/>
            <person name="Chovatia M."/>
            <person name="Cooper J."/>
            <person name="Damon W."/>
            <person name="Desjardin D."/>
            <person name="Finy P."/>
            <person name="Geml J."/>
            <person name="Haridas S."/>
            <person name="Hughes K."/>
            <person name="Justo A."/>
            <person name="Karasinski D."/>
            <person name="Kautmanova I."/>
            <person name="Kiss B."/>
            <person name="Kocsube S."/>
            <person name="Kotiranta H."/>
            <person name="LaButti K.M."/>
            <person name="Lechner B.E."/>
            <person name="Liimatainen K."/>
            <person name="Lipzen A."/>
            <person name="Lukacs Z."/>
            <person name="Mihaltcheva S."/>
            <person name="Morgado L.N."/>
            <person name="Niskanen T."/>
            <person name="Noordeloos M.E."/>
            <person name="Ohm R.A."/>
            <person name="Ortiz-Santana B."/>
            <person name="Ovrebo C."/>
            <person name="Racz N."/>
            <person name="Riley R."/>
            <person name="Savchenko A."/>
            <person name="Shiryaev A."/>
            <person name="Soop K."/>
            <person name="Spirin V."/>
            <person name="Szebenyi C."/>
            <person name="Tomsovsky M."/>
            <person name="Tulloss R.E."/>
            <person name="Uehling J."/>
            <person name="Grigoriev I.V."/>
            <person name="Vagvolgyi C."/>
            <person name="Papp T."/>
            <person name="Martin F.M."/>
            <person name="Miettinen O."/>
            <person name="Hibbett D.S."/>
            <person name="Nagy L.G."/>
        </authorList>
    </citation>
    <scope>NUCLEOTIDE SEQUENCE [LARGE SCALE GENOMIC DNA]</scope>
    <source>
        <strain evidence="7 8">CBS 962.96</strain>
    </source>
</reference>
<dbReference type="GO" id="GO:0005524">
    <property type="term" value="F:ATP binding"/>
    <property type="evidence" value="ECO:0007669"/>
    <property type="project" value="InterPro"/>
</dbReference>
<dbReference type="PROSITE" id="PS51192">
    <property type="entry name" value="HELICASE_ATP_BIND_1"/>
    <property type="match status" value="1"/>
</dbReference>
<dbReference type="GO" id="GO:0043138">
    <property type="term" value="F:3'-5' DNA helicase activity"/>
    <property type="evidence" value="ECO:0007669"/>
    <property type="project" value="UniProtKB-EC"/>
</dbReference>
<name>A0A4S8LZ30_DENBC</name>
<keyword evidence="2" id="KW-0238">DNA-binding</keyword>
<dbReference type="InterPro" id="IPR027417">
    <property type="entry name" value="P-loop_NTPase"/>
</dbReference>
<evidence type="ECO:0000256" key="1">
    <source>
        <dbReference type="ARBA" id="ARBA00005446"/>
    </source>
</evidence>
<evidence type="ECO:0000256" key="4">
    <source>
        <dbReference type="ARBA" id="ARBA00034617"/>
    </source>
</evidence>
<dbReference type="GO" id="GO:0016787">
    <property type="term" value="F:hydrolase activity"/>
    <property type="evidence" value="ECO:0007669"/>
    <property type="project" value="UniProtKB-KW"/>
</dbReference>
<evidence type="ECO:0000256" key="2">
    <source>
        <dbReference type="ARBA" id="ARBA00023125"/>
    </source>
</evidence>
<dbReference type="GO" id="GO:0005694">
    <property type="term" value="C:chromosome"/>
    <property type="evidence" value="ECO:0007669"/>
    <property type="project" value="TreeGrafter"/>
</dbReference>
<keyword evidence="3" id="KW-0413">Isomerase</keyword>
<dbReference type="PANTHER" id="PTHR13710:SF105">
    <property type="entry name" value="ATP-DEPENDENT DNA HELICASE Q1"/>
    <property type="match status" value="1"/>
</dbReference>
<dbReference type="GO" id="GO:0009378">
    <property type="term" value="F:four-way junction helicase activity"/>
    <property type="evidence" value="ECO:0007669"/>
    <property type="project" value="TreeGrafter"/>
</dbReference>
<dbReference type="EMBL" id="ML179216">
    <property type="protein sequence ID" value="THU94761.1"/>
    <property type="molecule type" value="Genomic_DNA"/>
</dbReference>
<evidence type="ECO:0000256" key="3">
    <source>
        <dbReference type="ARBA" id="ARBA00023235"/>
    </source>
</evidence>
<feature type="domain" description="Helicase ATP-binding" evidence="6">
    <location>
        <begin position="25"/>
        <end position="180"/>
    </location>
</feature>
<dbReference type="InterPro" id="IPR011545">
    <property type="entry name" value="DEAD/DEAH_box_helicase_dom"/>
</dbReference>
<protein>
    <recommendedName>
        <fullName evidence="5">DNA 3'-5' helicase</fullName>
        <ecNumber evidence="5">5.6.2.4</ecNumber>
    </recommendedName>
</protein>
<comment type="similarity">
    <text evidence="1">Belongs to the helicase family. RecQ subfamily.</text>
</comment>
<evidence type="ECO:0000313" key="7">
    <source>
        <dbReference type="EMBL" id="THU94761.1"/>
    </source>
</evidence>
<dbReference type="InterPro" id="IPR014001">
    <property type="entry name" value="Helicase_ATP-bd"/>
</dbReference>
<dbReference type="GO" id="GO:0006310">
    <property type="term" value="P:DNA recombination"/>
    <property type="evidence" value="ECO:0007669"/>
    <property type="project" value="TreeGrafter"/>
</dbReference>
<dbReference type="PANTHER" id="PTHR13710">
    <property type="entry name" value="DNA HELICASE RECQ FAMILY MEMBER"/>
    <property type="match status" value="1"/>
</dbReference>
<evidence type="ECO:0000256" key="5">
    <source>
        <dbReference type="ARBA" id="ARBA00034808"/>
    </source>
</evidence>
<accession>A0A4S8LZ30</accession>
<dbReference type="OrthoDB" id="10261556at2759"/>
<dbReference type="AlphaFoldDB" id="A0A4S8LZ30"/>
<organism evidence="7 8">
    <name type="scientific">Dendrothele bispora (strain CBS 962.96)</name>
    <dbReference type="NCBI Taxonomy" id="1314807"/>
    <lineage>
        <taxon>Eukaryota</taxon>
        <taxon>Fungi</taxon>
        <taxon>Dikarya</taxon>
        <taxon>Basidiomycota</taxon>
        <taxon>Agaricomycotina</taxon>
        <taxon>Agaricomycetes</taxon>
        <taxon>Agaricomycetidae</taxon>
        <taxon>Agaricales</taxon>
        <taxon>Agaricales incertae sedis</taxon>
        <taxon>Dendrothele</taxon>
    </lineage>
</organism>
<evidence type="ECO:0000259" key="6">
    <source>
        <dbReference type="PROSITE" id="PS51192"/>
    </source>
</evidence>
<proteinExistence type="inferred from homology"/>
<dbReference type="GO" id="GO:0006281">
    <property type="term" value="P:DNA repair"/>
    <property type="evidence" value="ECO:0007669"/>
    <property type="project" value="TreeGrafter"/>
</dbReference>
<dbReference type="GO" id="GO:0005737">
    <property type="term" value="C:cytoplasm"/>
    <property type="evidence" value="ECO:0007669"/>
    <property type="project" value="TreeGrafter"/>
</dbReference>
<dbReference type="Gene3D" id="3.40.50.300">
    <property type="entry name" value="P-loop containing nucleotide triphosphate hydrolases"/>
    <property type="match status" value="2"/>
</dbReference>
<gene>
    <name evidence="7" type="ORF">K435DRAFT_561729</name>
</gene>
<feature type="non-terminal residue" evidence="7">
    <location>
        <position position="180"/>
    </location>
</feature>
<dbReference type="GO" id="GO:0003677">
    <property type="term" value="F:DNA binding"/>
    <property type="evidence" value="ECO:0007669"/>
    <property type="project" value="UniProtKB-KW"/>
</dbReference>
<sequence>SIKKIRDLVERKTGKRACWWQIKTALAIYSGKDVVGVARTGAGKTMSFWIALMMVHEEGRNQVAVVVTPLNLLGKQNAFQLNDGSDIAEGKYNIILISPELLNDQLCQTLMKNPKFAAMVMYFVFDEAHRISQWGTTFRNQYLHVGIIRYLLSNTPHTIPFHIASATLPRAILDDVVEIL</sequence>